<comment type="pathway">
    <text evidence="2">Protein modification; protein sumoylation.</text>
</comment>
<dbReference type="GO" id="GO:0019948">
    <property type="term" value="F:SUMO activating enzyme activity"/>
    <property type="evidence" value="ECO:0007669"/>
    <property type="project" value="TreeGrafter"/>
</dbReference>
<dbReference type="InterPro" id="IPR000594">
    <property type="entry name" value="ThiF_NAD_FAD-bd"/>
</dbReference>
<evidence type="ECO:0000256" key="6">
    <source>
        <dbReference type="ARBA" id="ARBA00044354"/>
    </source>
</evidence>
<proteinExistence type="inferred from homology"/>
<dbReference type="Proteomes" id="UP000799772">
    <property type="component" value="Unassembled WGS sequence"/>
</dbReference>
<evidence type="ECO:0000256" key="3">
    <source>
        <dbReference type="ARBA" id="ARBA00005673"/>
    </source>
</evidence>
<keyword evidence="9" id="KW-1185">Reference proteome</keyword>
<dbReference type="GO" id="GO:0031510">
    <property type="term" value="C:SUMO activating enzyme complex"/>
    <property type="evidence" value="ECO:0007669"/>
    <property type="project" value="TreeGrafter"/>
</dbReference>
<dbReference type="PANTHER" id="PTHR10953">
    <property type="entry name" value="UBIQUITIN-ACTIVATING ENZYME E1"/>
    <property type="match status" value="1"/>
</dbReference>
<name>A0A9P4M6P5_9PEZI</name>
<evidence type="ECO:0000313" key="8">
    <source>
        <dbReference type="EMBL" id="KAF2095049.1"/>
    </source>
</evidence>
<dbReference type="GO" id="GO:0005737">
    <property type="term" value="C:cytoplasm"/>
    <property type="evidence" value="ECO:0007669"/>
    <property type="project" value="TreeGrafter"/>
</dbReference>
<keyword evidence="4" id="KW-0833">Ubl conjugation pathway</keyword>
<dbReference type="EMBL" id="ML978132">
    <property type="protein sequence ID" value="KAF2095049.1"/>
    <property type="molecule type" value="Genomic_DNA"/>
</dbReference>
<dbReference type="PRINTS" id="PR01849">
    <property type="entry name" value="UBIQUITINACT"/>
</dbReference>
<evidence type="ECO:0000256" key="2">
    <source>
        <dbReference type="ARBA" id="ARBA00004718"/>
    </source>
</evidence>
<evidence type="ECO:0000256" key="4">
    <source>
        <dbReference type="ARBA" id="ARBA00022786"/>
    </source>
</evidence>
<gene>
    <name evidence="8" type="ORF">NA57DRAFT_68079</name>
</gene>
<protein>
    <recommendedName>
        <fullName evidence="6">Ubiquitin-like 1-activating enzyme E1A</fullName>
    </recommendedName>
</protein>
<evidence type="ECO:0000313" key="9">
    <source>
        <dbReference type="Proteomes" id="UP000799772"/>
    </source>
</evidence>
<organism evidence="8 9">
    <name type="scientific">Rhizodiscina lignyota</name>
    <dbReference type="NCBI Taxonomy" id="1504668"/>
    <lineage>
        <taxon>Eukaryota</taxon>
        <taxon>Fungi</taxon>
        <taxon>Dikarya</taxon>
        <taxon>Ascomycota</taxon>
        <taxon>Pezizomycotina</taxon>
        <taxon>Dothideomycetes</taxon>
        <taxon>Pleosporomycetidae</taxon>
        <taxon>Aulographales</taxon>
        <taxon>Rhizodiscinaceae</taxon>
        <taxon>Rhizodiscina</taxon>
    </lineage>
</organism>
<dbReference type="Gene3D" id="3.40.50.720">
    <property type="entry name" value="NAD(P)-binding Rossmann-like Domain"/>
    <property type="match status" value="1"/>
</dbReference>
<dbReference type="GO" id="GO:0016925">
    <property type="term" value="P:protein sumoylation"/>
    <property type="evidence" value="ECO:0007669"/>
    <property type="project" value="TreeGrafter"/>
</dbReference>
<dbReference type="Pfam" id="PF00899">
    <property type="entry name" value="ThiF"/>
    <property type="match status" value="1"/>
</dbReference>
<dbReference type="InterPro" id="IPR045886">
    <property type="entry name" value="ThiF/MoeB/HesA"/>
</dbReference>
<accession>A0A9P4M6P5</accession>
<dbReference type="OrthoDB" id="1708823at2759"/>
<evidence type="ECO:0000256" key="1">
    <source>
        <dbReference type="ARBA" id="ARBA00004123"/>
    </source>
</evidence>
<comment type="similarity">
    <text evidence="3">Belongs to the ubiquitin-activating E1 family.</text>
</comment>
<comment type="subcellular location">
    <subcellularLocation>
        <location evidence="1">Nucleus</location>
    </subcellularLocation>
</comment>
<dbReference type="SUPFAM" id="SSF69572">
    <property type="entry name" value="Activating enzymes of the ubiquitin-like proteins"/>
    <property type="match status" value="1"/>
</dbReference>
<evidence type="ECO:0000256" key="5">
    <source>
        <dbReference type="ARBA" id="ARBA00023242"/>
    </source>
</evidence>
<dbReference type="AlphaFoldDB" id="A0A9P4M6P5"/>
<comment type="caution">
    <text evidence="8">The sequence shown here is derived from an EMBL/GenBank/DDBJ whole genome shotgun (WGS) entry which is preliminary data.</text>
</comment>
<dbReference type="InterPro" id="IPR000011">
    <property type="entry name" value="UBQ/SUMO-activ_enz_E1-like"/>
</dbReference>
<dbReference type="PANTHER" id="PTHR10953:SF162">
    <property type="entry name" value="SUMO-ACTIVATING ENZYME SUBUNIT 1"/>
    <property type="match status" value="1"/>
</dbReference>
<sequence length="397" mass="43375">MAAAAPLTNGTSNDNAGEVVAAIQAQTISADEIALYDRQIRLWGVQAQEKIRTANILLISAKALANEVAKNLVLAGIGSLTIVDHETVTEEDLGSQFFISDALIGQNRTEAAAPEIRRLNPRVTVKAISAPISDCLPDFYTPFTLVIATDLDFNTLSTINAATRLANKPMYAAGGHGMYGYIFADLIQHDYVIERAKSNMPTVLGPESGSATRSIVGVSTKRENGKVVELVTKREIYSHLRLANSSPLPPEILNSLRKLKNVSPLLPCFRALWDFEKQKRHLPASNSVDDLREFTILAHEKLDELQMPKELLKSELLRSFLQNVGSELAPVTAFLGGQLAQDVINVLGRREQPIQNLVLFDGEETKAPVYSLHSFLQDALDSIPPPLPGPLEKPMVP</sequence>
<dbReference type="CDD" id="cd01492">
    <property type="entry name" value="Aos1_SUMO"/>
    <property type="match status" value="1"/>
</dbReference>
<keyword evidence="5" id="KW-0539">Nucleus</keyword>
<reference evidence="8" key="1">
    <citation type="journal article" date="2020" name="Stud. Mycol.">
        <title>101 Dothideomycetes genomes: a test case for predicting lifestyles and emergence of pathogens.</title>
        <authorList>
            <person name="Haridas S."/>
            <person name="Albert R."/>
            <person name="Binder M."/>
            <person name="Bloem J."/>
            <person name="Labutti K."/>
            <person name="Salamov A."/>
            <person name="Andreopoulos B."/>
            <person name="Baker S."/>
            <person name="Barry K."/>
            <person name="Bills G."/>
            <person name="Bluhm B."/>
            <person name="Cannon C."/>
            <person name="Castanera R."/>
            <person name="Culley D."/>
            <person name="Daum C."/>
            <person name="Ezra D."/>
            <person name="Gonzalez J."/>
            <person name="Henrissat B."/>
            <person name="Kuo A."/>
            <person name="Liang C."/>
            <person name="Lipzen A."/>
            <person name="Lutzoni F."/>
            <person name="Magnuson J."/>
            <person name="Mondo S."/>
            <person name="Nolan M."/>
            <person name="Ohm R."/>
            <person name="Pangilinan J."/>
            <person name="Park H.-J."/>
            <person name="Ramirez L."/>
            <person name="Alfaro M."/>
            <person name="Sun H."/>
            <person name="Tritt A."/>
            <person name="Yoshinaga Y."/>
            <person name="Zwiers L.-H."/>
            <person name="Turgeon B."/>
            <person name="Goodwin S."/>
            <person name="Spatafora J."/>
            <person name="Crous P."/>
            <person name="Grigoriev I."/>
        </authorList>
    </citation>
    <scope>NUCLEOTIDE SEQUENCE</scope>
    <source>
        <strain evidence="8">CBS 133067</strain>
    </source>
</reference>
<evidence type="ECO:0000259" key="7">
    <source>
        <dbReference type="Pfam" id="PF00899"/>
    </source>
</evidence>
<feature type="domain" description="THIF-type NAD/FAD binding fold" evidence="7">
    <location>
        <begin position="36"/>
        <end position="365"/>
    </location>
</feature>
<dbReference type="InterPro" id="IPR035985">
    <property type="entry name" value="Ubiquitin-activating_enz"/>
</dbReference>